<reference evidence="1 2" key="3">
    <citation type="journal article" date="2010" name="BMC Genomics">
        <title>Transcriptome sequencing and comparative analysis of cucumber flowers with different sex types.</title>
        <authorList>
            <person name="Guo S."/>
            <person name="Zheng Y."/>
            <person name="Joung J.G."/>
            <person name="Liu S."/>
            <person name="Zhang Z."/>
            <person name="Crasta O.R."/>
            <person name="Sobral B.W."/>
            <person name="Xu Y."/>
            <person name="Huang S."/>
            <person name="Fei Z."/>
        </authorList>
    </citation>
    <scope>NUCLEOTIDE SEQUENCE [LARGE SCALE GENOMIC DNA]</scope>
    <source>
        <strain evidence="2">cv. 9930</strain>
    </source>
</reference>
<evidence type="ECO:0000313" key="1">
    <source>
        <dbReference type="EMBL" id="KGN47883.1"/>
    </source>
</evidence>
<dbReference type="Proteomes" id="UP000029981">
    <property type="component" value="Chromosome 6"/>
</dbReference>
<dbReference type="EMBL" id="CM002927">
    <property type="protein sequence ID" value="KGN47883.1"/>
    <property type="molecule type" value="Genomic_DNA"/>
</dbReference>
<dbReference type="AlphaFoldDB" id="A0A0A0KEA9"/>
<accession>A0A0A0KEA9</accession>
<sequence>MLDFKSASFFALGRTRAKLGCLWPKRLVDAKHQHAEIEQAAATGTNLESISLANRVFNWEISCMMH</sequence>
<protein>
    <submittedName>
        <fullName evidence="1">Uncharacterized protein</fullName>
    </submittedName>
</protein>
<evidence type="ECO:0000313" key="2">
    <source>
        <dbReference type="Proteomes" id="UP000029981"/>
    </source>
</evidence>
<reference evidence="1 2" key="4">
    <citation type="journal article" date="2011" name="BMC Genomics">
        <title>RNA-Seq improves annotation of protein-coding genes in the cucumber genome.</title>
        <authorList>
            <person name="Li Z."/>
            <person name="Zhang Z."/>
            <person name="Yan P."/>
            <person name="Huang S."/>
            <person name="Fei Z."/>
            <person name="Lin K."/>
        </authorList>
    </citation>
    <scope>NUCLEOTIDE SEQUENCE [LARGE SCALE GENOMIC DNA]</scope>
    <source>
        <strain evidence="2">cv. 9930</strain>
    </source>
</reference>
<gene>
    <name evidence="1" type="ORF">Csa_6G409400</name>
</gene>
<keyword evidence="2" id="KW-1185">Reference proteome</keyword>
<organism evidence="1 2">
    <name type="scientific">Cucumis sativus</name>
    <name type="common">Cucumber</name>
    <dbReference type="NCBI Taxonomy" id="3659"/>
    <lineage>
        <taxon>Eukaryota</taxon>
        <taxon>Viridiplantae</taxon>
        <taxon>Streptophyta</taxon>
        <taxon>Embryophyta</taxon>
        <taxon>Tracheophyta</taxon>
        <taxon>Spermatophyta</taxon>
        <taxon>Magnoliopsida</taxon>
        <taxon>eudicotyledons</taxon>
        <taxon>Gunneridae</taxon>
        <taxon>Pentapetalae</taxon>
        <taxon>rosids</taxon>
        <taxon>fabids</taxon>
        <taxon>Cucurbitales</taxon>
        <taxon>Cucurbitaceae</taxon>
        <taxon>Benincaseae</taxon>
        <taxon>Cucumis</taxon>
    </lineage>
</organism>
<dbReference type="Gramene" id="KGN47883">
    <property type="protein sequence ID" value="KGN47883"/>
    <property type="gene ID" value="Csa_6G409400"/>
</dbReference>
<proteinExistence type="predicted"/>
<name>A0A0A0KEA9_CUCSA</name>
<reference evidence="1 2" key="1">
    <citation type="journal article" date="2009" name="Nat. Genet.">
        <title>The genome of the cucumber, Cucumis sativus L.</title>
        <authorList>
            <person name="Huang S."/>
            <person name="Li R."/>
            <person name="Zhang Z."/>
            <person name="Li L."/>
            <person name="Gu X."/>
            <person name="Fan W."/>
            <person name="Lucas W.J."/>
            <person name="Wang X."/>
            <person name="Xie B."/>
            <person name="Ni P."/>
            <person name="Ren Y."/>
            <person name="Zhu H."/>
            <person name="Li J."/>
            <person name="Lin K."/>
            <person name="Jin W."/>
            <person name="Fei Z."/>
            <person name="Li G."/>
            <person name="Staub J."/>
            <person name="Kilian A."/>
            <person name="van der Vossen E.A."/>
            <person name="Wu Y."/>
            <person name="Guo J."/>
            <person name="He J."/>
            <person name="Jia Z."/>
            <person name="Ren Y."/>
            <person name="Tian G."/>
            <person name="Lu Y."/>
            <person name="Ruan J."/>
            <person name="Qian W."/>
            <person name="Wang M."/>
            <person name="Huang Q."/>
            <person name="Li B."/>
            <person name="Xuan Z."/>
            <person name="Cao J."/>
            <person name="Asan"/>
            <person name="Wu Z."/>
            <person name="Zhang J."/>
            <person name="Cai Q."/>
            <person name="Bai Y."/>
            <person name="Zhao B."/>
            <person name="Han Y."/>
            <person name="Li Y."/>
            <person name="Li X."/>
            <person name="Wang S."/>
            <person name="Shi Q."/>
            <person name="Liu S."/>
            <person name="Cho W.K."/>
            <person name="Kim J.Y."/>
            <person name="Xu Y."/>
            <person name="Heller-Uszynska K."/>
            <person name="Miao H."/>
            <person name="Cheng Z."/>
            <person name="Zhang S."/>
            <person name="Wu J."/>
            <person name="Yang Y."/>
            <person name="Kang H."/>
            <person name="Li M."/>
            <person name="Liang H."/>
            <person name="Ren X."/>
            <person name="Shi Z."/>
            <person name="Wen M."/>
            <person name="Jian M."/>
            <person name="Yang H."/>
            <person name="Zhang G."/>
            <person name="Yang Z."/>
            <person name="Chen R."/>
            <person name="Liu S."/>
            <person name="Li J."/>
            <person name="Ma L."/>
            <person name="Liu H."/>
            <person name="Zhou Y."/>
            <person name="Zhao J."/>
            <person name="Fang X."/>
            <person name="Li G."/>
            <person name="Fang L."/>
            <person name="Li Y."/>
            <person name="Liu D."/>
            <person name="Zheng H."/>
            <person name="Zhang Y."/>
            <person name="Qin N."/>
            <person name="Li Z."/>
            <person name="Yang G."/>
            <person name="Yang S."/>
            <person name="Bolund L."/>
            <person name="Kristiansen K."/>
            <person name="Zheng H."/>
            <person name="Li S."/>
            <person name="Zhang X."/>
            <person name="Yang H."/>
            <person name="Wang J."/>
            <person name="Sun R."/>
            <person name="Zhang B."/>
            <person name="Jiang S."/>
            <person name="Wang J."/>
            <person name="Du Y."/>
            <person name="Li S."/>
        </authorList>
    </citation>
    <scope>NUCLEOTIDE SEQUENCE [LARGE SCALE GENOMIC DNA]</scope>
    <source>
        <strain evidence="2">cv. 9930</strain>
    </source>
</reference>
<reference evidence="1 2" key="2">
    <citation type="journal article" date="2009" name="PLoS ONE">
        <title>An integrated genetic and cytogenetic map of the cucumber genome.</title>
        <authorList>
            <person name="Ren Y."/>
            <person name="Zhang Z."/>
            <person name="Liu J."/>
            <person name="Staub J.E."/>
            <person name="Han Y."/>
            <person name="Cheng Z."/>
            <person name="Li X."/>
            <person name="Lu J."/>
            <person name="Miao H."/>
            <person name="Kang H."/>
            <person name="Xie B."/>
            <person name="Gu X."/>
            <person name="Wang X."/>
            <person name="Du Y."/>
            <person name="Jin W."/>
            <person name="Huang S."/>
        </authorList>
    </citation>
    <scope>NUCLEOTIDE SEQUENCE [LARGE SCALE GENOMIC DNA]</scope>
    <source>
        <strain evidence="2">cv. 9930</strain>
    </source>
</reference>